<dbReference type="EMBL" id="JOKJ01000011">
    <property type="protein sequence ID" value="KEQ07946.1"/>
    <property type="molecule type" value="Genomic_DNA"/>
</dbReference>
<name>A0A922T5L3_9HYPH</name>
<organism evidence="1 2">
    <name type="scientific">Pseudorhizobium pelagicum</name>
    <dbReference type="NCBI Taxonomy" id="1509405"/>
    <lineage>
        <taxon>Bacteria</taxon>
        <taxon>Pseudomonadati</taxon>
        <taxon>Pseudomonadota</taxon>
        <taxon>Alphaproteobacteria</taxon>
        <taxon>Hyphomicrobiales</taxon>
        <taxon>Rhizobiaceae</taxon>
        <taxon>Rhizobium/Agrobacterium group</taxon>
        <taxon>Pseudorhizobium</taxon>
    </lineage>
</organism>
<dbReference type="Pfam" id="PF04365">
    <property type="entry name" value="BrnT_toxin"/>
    <property type="match status" value="1"/>
</dbReference>
<evidence type="ECO:0000313" key="1">
    <source>
        <dbReference type="EMBL" id="KEQ07946.1"/>
    </source>
</evidence>
<evidence type="ECO:0000313" key="2">
    <source>
        <dbReference type="Proteomes" id="UP000052167"/>
    </source>
</evidence>
<dbReference type="OrthoDB" id="839663at2"/>
<keyword evidence="2" id="KW-1185">Reference proteome</keyword>
<evidence type="ECO:0008006" key="3">
    <source>
        <dbReference type="Google" id="ProtNLM"/>
    </source>
</evidence>
<protein>
    <recommendedName>
        <fullName evidence="3">BrnT family toxin</fullName>
    </recommendedName>
</protein>
<dbReference type="RefSeq" id="WP_037166756.1">
    <property type="nucleotide sequence ID" value="NZ_CAJXID010000010.1"/>
</dbReference>
<dbReference type="InterPro" id="IPR038573">
    <property type="entry name" value="BrnT_sf"/>
</dbReference>
<comment type="caution">
    <text evidence="1">The sequence shown here is derived from an EMBL/GenBank/DDBJ whole genome shotgun (WGS) entry which is preliminary data.</text>
</comment>
<sequence>MAIVFDPTKRLQALRERGLDFAAAGEIFDGPHLTVEDDRFDYGETRFFTVGYMSARMVVVVWTPRGSDQRIISMRKANDREQTAYGPRLASS</sequence>
<accession>A0A922T5L3</accession>
<reference evidence="1 2" key="1">
    <citation type="submission" date="2014-06" db="EMBL/GenBank/DDBJ databases">
        <title>Rhizobium pelagicum/R2-400B4.</title>
        <authorList>
            <person name="Kimes N.E."/>
            <person name="Lopez-Perez M."/>
        </authorList>
    </citation>
    <scope>NUCLEOTIDE SEQUENCE [LARGE SCALE GENOMIC DNA]</scope>
    <source>
        <strain evidence="1 2">R2-400B4</strain>
    </source>
</reference>
<dbReference type="InterPro" id="IPR007460">
    <property type="entry name" value="BrnT_toxin"/>
</dbReference>
<dbReference type="AlphaFoldDB" id="A0A922T5L3"/>
<dbReference type="Proteomes" id="UP000052167">
    <property type="component" value="Unassembled WGS sequence"/>
</dbReference>
<proteinExistence type="predicted"/>
<dbReference type="Gene3D" id="3.10.450.530">
    <property type="entry name" value="Ribonuclease toxin, BrnT, of type II toxin-antitoxin system"/>
    <property type="match status" value="1"/>
</dbReference>
<gene>
    <name evidence="1" type="ORF">GV68_03995</name>
</gene>